<dbReference type="RefSeq" id="XP_064733427.1">
    <property type="nucleotide sequence ID" value="XM_064870974.1"/>
</dbReference>
<reference evidence="2 3" key="1">
    <citation type="journal article" date="2023" name="Res Sq">
        <title>Genomic and morphological characterization of Knufia obscura isolated from the Mars 2020 spacecraft assembly facility.</title>
        <authorList>
            <person name="Chander A.M."/>
            <person name="Teixeira M.M."/>
            <person name="Singh N.K."/>
            <person name="Williams M.P."/>
            <person name="Parker C.W."/>
            <person name="Leo P."/>
            <person name="Stajich J.E."/>
            <person name="Torok T."/>
            <person name="Tighe S."/>
            <person name="Mason C.E."/>
            <person name="Venkateswaran K."/>
        </authorList>
    </citation>
    <scope>NUCLEOTIDE SEQUENCE [LARGE SCALE GENOMIC DNA]</scope>
    <source>
        <strain evidence="2 3">CCFEE 5817</strain>
    </source>
</reference>
<organism evidence="2 3">
    <name type="scientific">Knufia obscura</name>
    <dbReference type="NCBI Taxonomy" id="1635080"/>
    <lineage>
        <taxon>Eukaryota</taxon>
        <taxon>Fungi</taxon>
        <taxon>Dikarya</taxon>
        <taxon>Ascomycota</taxon>
        <taxon>Pezizomycotina</taxon>
        <taxon>Eurotiomycetes</taxon>
        <taxon>Chaetothyriomycetidae</taxon>
        <taxon>Chaetothyriales</taxon>
        <taxon>Trichomeriaceae</taxon>
        <taxon>Knufia</taxon>
    </lineage>
</organism>
<evidence type="ECO:0000256" key="1">
    <source>
        <dbReference type="SAM" id="MobiDB-lite"/>
    </source>
</evidence>
<evidence type="ECO:0000313" key="2">
    <source>
        <dbReference type="EMBL" id="KAK5945337.1"/>
    </source>
</evidence>
<accession>A0ABR0RY41</accession>
<keyword evidence="3" id="KW-1185">Reference proteome</keyword>
<protein>
    <submittedName>
        <fullName evidence="2">Uncharacterized protein</fullName>
    </submittedName>
</protein>
<dbReference type="EMBL" id="JAVHJV010000002">
    <property type="protein sequence ID" value="KAK5945337.1"/>
    <property type="molecule type" value="Genomic_DNA"/>
</dbReference>
<feature type="region of interest" description="Disordered" evidence="1">
    <location>
        <begin position="242"/>
        <end position="271"/>
    </location>
</feature>
<proteinExistence type="predicted"/>
<dbReference type="GeneID" id="89995990"/>
<comment type="caution">
    <text evidence="2">The sequence shown here is derived from an EMBL/GenBank/DDBJ whole genome shotgun (WGS) entry which is preliminary data.</text>
</comment>
<dbReference type="Proteomes" id="UP001334248">
    <property type="component" value="Unassembled WGS sequence"/>
</dbReference>
<sequence>MPNEGAYAPRKGPRTLGQAPSGAPTIRSRAITNNYSRKDVAAAVNAPGNVPSGSVVDYPVSVAGTNQVRKVSVNTEAKDYNLGDIVEIPHLVLALDPTQTDDDYKVKTRVGEICPKWRPAVVVALYQQRMTVLPCYTCKKNGMTRKPDHYKATAMGVNAQYLTDEVLLIGDTWISEIGQHINLNEPVSINYAWPINKLSRLDKASAATLYKRFRSVHHMGTTEPVDNHENYFKQKVQEDQLVIKSQTSKPKPVTDEDGFTLKTNKTRGSRL</sequence>
<feature type="region of interest" description="Disordered" evidence="1">
    <location>
        <begin position="1"/>
        <end position="25"/>
    </location>
</feature>
<gene>
    <name evidence="2" type="ORF">PMZ80_002541</name>
</gene>
<name>A0ABR0RY41_9EURO</name>
<evidence type="ECO:0000313" key="3">
    <source>
        <dbReference type="Proteomes" id="UP001334248"/>
    </source>
</evidence>